<comment type="cofactor">
    <cofactor evidence="6 7">
        <name>Mg(2+)</name>
        <dbReference type="ChEBI" id="CHEBI:18420"/>
    </cofactor>
    <text evidence="6 7">Binds 1 Mg(2+) ion per subunit.</text>
</comment>
<dbReference type="NCBIfam" id="NF042940">
    <property type="entry name" value="racemase_DgcA"/>
    <property type="match status" value="1"/>
</dbReference>
<feature type="active site" description="Proton acceptor; specific for (R)-substrate epimerization" evidence="5">
    <location>
        <position position="154"/>
    </location>
</feature>
<keyword evidence="4 7" id="KW-0413">Isomerase</keyword>
<comment type="similarity">
    <text evidence="1 7">Belongs to the mandelate racemase/muconate lactonizing enzyme family.</text>
</comment>
<dbReference type="PANTHER" id="PTHR48080:SF3">
    <property type="entry name" value="ENOLASE SUPERFAMILY MEMBER DDB_G0284701"/>
    <property type="match status" value="1"/>
</dbReference>
<dbReference type="CDD" id="cd03319">
    <property type="entry name" value="L-Ala-DL-Glu_epimerase"/>
    <property type="match status" value="1"/>
</dbReference>
<dbReference type="GO" id="GO:0016855">
    <property type="term" value="F:racemase and epimerase activity, acting on amino acids and derivatives"/>
    <property type="evidence" value="ECO:0007669"/>
    <property type="project" value="UniProtKB-UniRule"/>
</dbReference>
<evidence type="ECO:0000256" key="6">
    <source>
        <dbReference type="PIRSR" id="PIRSR634603-3"/>
    </source>
</evidence>
<evidence type="ECO:0000313" key="9">
    <source>
        <dbReference type="EMBL" id="KRQ10398.1"/>
    </source>
</evidence>
<dbReference type="InterPro" id="IPR034603">
    <property type="entry name" value="Dipeptide_epimerase"/>
</dbReference>
<reference evidence="9 10" key="1">
    <citation type="submission" date="2015-09" db="EMBL/GenBank/DDBJ databases">
        <title>Draft Genome Sequence of Bradyrhizobium manausense Strain BR 3351T, a Novel Symbiotic Nitrogen-Fixing Alphaproteobacterium Isolated from Brazilian Amazon Rain Forest.</title>
        <authorList>
            <person name="De Araujo J.L."/>
            <person name="Zilli J.E."/>
        </authorList>
    </citation>
    <scope>NUCLEOTIDE SEQUENCE [LARGE SCALE GENOMIC DNA]</scope>
    <source>
        <strain evidence="9 10">BR3351</strain>
    </source>
</reference>
<organism evidence="9 10">
    <name type="scientific">Bradyrhizobium manausense</name>
    <dbReference type="NCBI Taxonomy" id="989370"/>
    <lineage>
        <taxon>Bacteria</taxon>
        <taxon>Pseudomonadati</taxon>
        <taxon>Pseudomonadota</taxon>
        <taxon>Alphaproteobacteria</taxon>
        <taxon>Hyphomicrobiales</taxon>
        <taxon>Nitrobacteraceae</taxon>
        <taxon>Bradyrhizobium</taxon>
    </lineage>
</organism>
<evidence type="ECO:0000259" key="8">
    <source>
        <dbReference type="SMART" id="SM00922"/>
    </source>
</evidence>
<dbReference type="SFLD" id="SFLDS00001">
    <property type="entry name" value="Enolase"/>
    <property type="match status" value="1"/>
</dbReference>
<feature type="domain" description="Mandelate racemase/muconate lactonizing enzyme C-terminal" evidence="8">
    <location>
        <begin position="135"/>
        <end position="226"/>
    </location>
</feature>
<dbReference type="InterPro" id="IPR034593">
    <property type="entry name" value="DgoD-like"/>
</dbReference>
<name>A0A0R3DPP8_9BRAD</name>
<dbReference type="Proteomes" id="UP000051936">
    <property type="component" value="Unassembled WGS sequence"/>
</dbReference>
<dbReference type="PANTHER" id="PTHR48080">
    <property type="entry name" value="D-GALACTONATE DEHYDRATASE-RELATED"/>
    <property type="match status" value="1"/>
</dbReference>
<dbReference type="SFLD" id="SFLDG00180">
    <property type="entry name" value="muconate_cycloisomerase"/>
    <property type="match status" value="1"/>
</dbReference>
<comment type="caution">
    <text evidence="9">The sequence shown here is derived from an EMBL/GenBank/DDBJ whole genome shotgun (WGS) entry which is preliminary data.</text>
</comment>
<dbReference type="SMART" id="SM00922">
    <property type="entry name" value="MR_MLE"/>
    <property type="match status" value="1"/>
</dbReference>
<feature type="active site" description="Proton acceptor; specific for (S)-substrate epimerization" evidence="5">
    <location>
        <position position="250"/>
    </location>
</feature>
<evidence type="ECO:0000256" key="2">
    <source>
        <dbReference type="ARBA" id="ARBA00022723"/>
    </source>
</evidence>
<dbReference type="SFLD" id="SFLDF00010">
    <property type="entry name" value="dipeptide_epimerase"/>
    <property type="match status" value="1"/>
</dbReference>
<dbReference type="EMBL" id="LJYG01000083">
    <property type="protein sequence ID" value="KRQ10398.1"/>
    <property type="molecule type" value="Genomic_DNA"/>
</dbReference>
<keyword evidence="3 6" id="KW-0460">Magnesium</keyword>
<evidence type="ECO:0000256" key="5">
    <source>
        <dbReference type="PIRSR" id="PIRSR634603-1"/>
    </source>
</evidence>
<dbReference type="InterPro" id="IPR029017">
    <property type="entry name" value="Enolase-like_N"/>
</dbReference>
<sequence>MTSSKVPALAARIERFPIAGSFTISRGAKTEAVTVVAEVSQNGLVGRGECVPYPRYGEPPEAALAAIEAMRAAVADGLTRQALQAAMPPGAARNALDCALIDFEAKAAGQRAWNLLDRPEPGMRTTAYTISLGTPEAMAAATAKASHRPLLKIKLGGDGDAERIAAVRKAAPESELIVDANESWTEANLEANLAACAAVGVTLVEQPLPAGNDEALARIKRPLAVCADESVHDRHSLAPLRARYDAVNIKLDKTGGLTEALAMADAAQALGFEIMIGCMVATSLSMAPAMLVTPQARFVDLDGPLLLARDRDHGLRYDGSLVYPPDAALWG</sequence>
<accession>A0A0R3DPP8</accession>
<evidence type="ECO:0000256" key="4">
    <source>
        <dbReference type="ARBA" id="ARBA00023235"/>
    </source>
</evidence>
<dbReference type="AlphaFoldDB" id="A0A0R3DPP8"/>
<feature type="binding site" evidence="6">
    <location>
        <position position="228"/>
    </location>
    <ligand>
        <name>Mg(2+)</name>
        <dbReference type="ChEBI" id="CHEBI:18420"/>
    </ligand>
</feature>
<dbReference type="InterPro" id="IPR013342">
    <property type="entry name" value="Mandelate_racemase_C"/>
</dbReference>
<dbReference type="InterPro" id="IPR036849">
    <property type="entry name" value="Enolase-like_C_sf"/>
</dbReference>
<evidence type="ECO:0000256" key="7">
    <source>
        <dbReference type="RuleBase" id="RU366006"/>
    </source>
</evidence>
<feature type="binding site" evidence="6">
    <location>
        <position position="179"/>
    </location>
    <ligand>
        <name>Mg(2+)</name>
        <dbReference type="ChEBI" id="CHEBI:18420"/>
    </ligand>
</feature>
<evidence type="ECO:0000256" key="3">
    <source>
        <dbReference type="ARBA" id="ARBA00022842"/>
    </source>
</evidence>
<dbReference type="SUPFAM" id="SSF54826">
    <property type="entry name" value="Enolase N-terminal domain-like"/>
    <property type="match status" value="1"/>
</dbReference>
<dbReference type="STRING" id="989370.AOQ71_18755"/>
<protein>
    <recommendedName>
        <fullName evidence="7">Dipeptide epimerase</fullName>
        <ecNumber evidence="7">5.1.1.-</ecNumber>
    </recommendedName>
</protein>
<dbReference type="InterPro" id="IPR013341">
    <property type="entry name" value="Mandelate_racemase_N_dom"/>
</dbReference>
<proteinExistence type="inferred from homology"/>
<dbReference type="Gene3D" id="3.30.390.10">
    <property type="entry name" value="Enolase-like, N-terminal domain"/>
    <property type="match status" value="1"/>
</dbReference>
<dbReference type="RefSeq" id="WP_057749049.1">
    <property type="nucleotide sequence ID" value="NZ_LJYG01000083.1"/>
</dbReference>
<evidence type="ECO:0000313" key="10">
    <source>
        <dbReference type="Proteomes" id="UP000051936"/>
    </source>
</evidence>
<dbReference type="OrthoDB" id="9782675at2"/>
<dbReference type="Gene3D" id="3.20.20.120">
    <property type="entry name" value="Enolase-like C-terminal domain"/>
    <property type="match status" value="1"/>
</dbReference>
<dbReference type="InterPro" id="IPR029065">
    <property type="entry name" value="Enolase_C-like"/>
</dbReference>
<dbReference type="Pfam" id="PF13378">
    <property type="entry name" value="MR_MLE_C"/>
    <property type="match status" value="1"/>
</dbReference>
<gene>
    <name evidence="9" type="ORF">AOQ71_18755</name>
</gene>
<dbReference type="SUPFAM" id="SSF51604">
    <property type="entry name" value="Enolase C-terminal domain-like"/>
    <property type="match status" value="1"/>
</dbReference>
<dbReference type="GO" id="GO:0046872">
    <property type="term" value="F:metal ion binding"/>
    <property type="evidence" value="ECO:0007669"/>
    <property type="project" value="UniProtKB-KW"/>
</dbReference>
<dbReference type="Pfam" id="PF02746">
    <property type="entry name" value="MR_MLE_N"/>
    <property type="match status" value="1"/>
</dbReference>
<evidence type="ECO:0000256" key="1">
    <source>
        <dbReference type="ARBA" id="ARBA00008031"/>
    </source>
</evidence>
<keyword evidence="10" id="KW-1185">Reference proteome</keyword>
<feature type="binding site" evidence="6">
    <location>
        <position position="205"/>
    </location>
    <ligand>
        <name>Mg(2+)</name>
        <dbReference type="ChEBI" id="CHEBI:18420"/>
    </ligand>
</feature>
<keyword evidence="2 6" id="KW-0479">Metal-binding</keyword>
<dbReference type="EC" id="5.1.1.-" evidence="7"/>